<evidence type="ECO:0000313" key="2">
    <source>
        <dbReference type="EMBL" id="GBG60891.1"/>
    </source>
</evidence>
<proteinExistence type="predicted"/>
<feature type="region of interest" description="Disordered" evidence="1">
    <location>
        <begin position="19"/>
        <end position="141"/>
    </location>
</feature>
<feature type="compositionally biased region" description="Basic and acidic residues" evidence="1">
    <location>
        <begin position="102"/>
        <end position="136"/>
    </location>
</feature>
<accession>A0A388JSX6</accession>
<name>A0A388JSX6_CHABU</name>
<feature type="compositionally biased region" description="Basic and acidic residues" evidence="1">
    <location>
        <begin position="155"/>
        <end position="173"/>
    </location>
</feature>
<feature type="region of interest" description="Disordered" evidence="1">
    <location>
        <begin position="155"/>
        <end position="182"/>
    </location>
</feature>
<dbReference type="EMBL" id="BFEA01000015">
    <property type="protein sequence ID" value="GBG60891.1"/>
    <property type="molecule type" value="Genomic_DNA"/>
</dbReference>
<comment type="caution">
    <text evidence="2">The sequence shown here is derived from an EMBL/GenBank/DDBJ whole genome shotgun (WGS) entry which is preliminary data.</text>
</comment>
<gene>
    <name evidence="2" type="ORF">CBR_g16011</name>
</gene>
<dbReference type="AlphaFoldDB" id="A0A388JSX6"/>
<feature type="compositionally biased region" description="Basic and acidic residues" evidence="1">
    <location>
        <begin position="54"/>
        <end position="91"/>
    </location>
</feature>
<evidence type="ECO:0000256" key="1">
    <source>
        <dbReference type="SAM" id="MobiDB-lite"/>
    </source>
</evidence>
<dbReference type="Gramene" id="GBG60891">
    <property type="protein sequence ID" value="GBG60891"/>
    <property type="gene ID" value="CBR_g16011"/>
</dbReference>
<protein>
    <submittedName>
        <fullName evidence="2">Uncharacterized protein</fullName>
    </submittedName>
</protein>
<sequence>MAMLNWKWYVQRPRGALPVDDTSIQKGMNFANRTKRVKGKGGKEAAKKAGQGGRGEKGGNMKDGGKDGGKQQKEGGDKDRQEIDKREEKGGRKGKTGMDAAYVDKQKGEKKSNTGKPEMDKEKGKKVVDPRVEKGGKGMRNIAKGLGKSLVVLSDKMDEDRLTPGREKRKREDDNEAMEDQPEHKFIVKDRFLGLDNDGGVY</sequence>
<evidence type="ECO:0000313" key="3">
    <source>
        <dbReference type="Proteomes" id="UP000265515"/>
    </source>
</evidence>
<keyword evidence="3" id="KW-1185">Reference proteome</keyword>
<dbReference type="Proteomes" id="UP000265515">
    <property type="component" value="Unassembled WGS sequence"/>
</dbReference>
<organism evidence="2 3">
    <name type="scientific">Chara braunii</name>
    <name type="common">Braun's stonewort</name>
    <dbReference type="NCBI Taxonomy" id="69332"/>
    <lineage>
        <taxon>Eukaryota</taxon>
        <taxon>Viridiplantae</taxon>
        <taxon>Streptophyta</taxon>
        <taxon>Charophyceae</taxon>
        <taxon>Charales</taxon>
        <taxon>Characeae</taxon>
        <taxon>Chara</taxon>
    </lineage>
</organism>
<reference evidence="2 3" key="1">
    <citation type="journal article" date="2018" name="Cell">
        <title>The Chara Genome: Secondary Complexity and Implications for Plant Terrestrialization.</title>
        <authorList>
            <person name="Nishiyama T."/>
            <person name="Sakayama H."/>
            <person name="Vries J.D."/>
            <person name="Buschmann H."/>
            <person name="Saint-Marcoux D."/>
            <person name="Ullrich K.K."/>
            <person name="Haas F.B."/>
            <person name="Vanderstraeten L."/>
            <person name="Becker D."/>
            <person name="Lang D."/>
            <person name="Vosolsobe S."/>
            <person name="Rombauts S."/>
            <person name="Wilhelmsson P.K.I."/>
            <person name="Janitza P."/>
            <person name="Kern R."/>
            <person name="Heyl A."/>
            <person name="Rumpler F."/>
            <person name="Villalobos L.I.A.C."/>
            <person name="Clay J.M."/>
            <person name="Skokan R."/>
            <person name="Toyoda A."/>
            <person name="Suzuki Y."/>
            <person name="Kagoshima H."/>
            <person name="Schijlen E."/>
            <person name="Tajeshwar N."/>
            <person name="Catarino B."/>
            <person name="Hetherington A.J."/>
            <person name="Saltykova A."/>
            <person name="Bonnot C."/>
            <person name="Breuninger H."/>
            <person name="Symeonidi A."/>
            <person name="Radhakrishnan G.V."/>
            <person name="Van Nieuwerburgh F."/>
            <person name="Deforce D."/>
            <person name="Chang C."/>
            <person name="Karol K.G."/>
            <person name="Hedrich R."/>
            <person name="Ulvskov P."/>
            <person name="Glockner G."/>
            <person name="Delwiche C.F."/>
            <person name="Petrasek J."/>
            <person name="Van de Peer Y."/>
            <person name="Friml J."/>
            <person name="Beilby M."/>
            <person name="Dolan L."/>
            <person name="Kohara Y."/>
            <person name="Sugano S."/>
            <person name="Fujiyama A."/>
            <person name="Delaux P.-M."/>
            <person name="Quint M."/>
            <person name="TheiBen G."/>
            <person name="Hagemann M."/>
            <person name="Harholt J."/>
            <person name="Dunand C."/>
            <person name="Zachgo S."/>
            <person name="Langdale J."/>
            <person name="Maumus F."/>
            <person name="Straeten D.V.D."/>
            <person name="Gould S.B."/>
            <person name="Rensing S.A."/>
        </authorList>
    </citation>
    <scope>NUCLEOTIDE SEQUENCE [LARGE SCALE GENOMIC DNA]</scope>
    <source>
        <strain evidence="2 3">S276</strain>
    </source>
</reference>